<dbReference type="GO" id="GO:0003677">
    <property type="term" value="F:DNA binding"/>
    <property type="evidence" value="ECO:0007669"/>
    <property type="project" value="UniProtKB-UniRule"/>
</dbReference>
<evidence type="ECO:0000259" key="6">
    <source>
        <dbReference type="PROSITE" id="PS50977"/>
    </source>
</evidence>
<evidence type="ECO:0000256" key="2">
    <source>
        <dbReference type="ARBA" id="ARBA00023015"/>
    </source>
</evidence>
<dbReference type="Proteomes" id="UP000651738">
    <property type="component" value="Unassembled WGS sequence"/>
</dbReference>
<dbReference type="PANTHER" id="PTHR30055">
    <property type="entry name" value="HTH-TYPE TRANSCRIPTIONAL REGULATOR RUTR"/>
    <property type="match status" value="1"/>
</dbReference>
<proteinExistence type="predicted"/>
<keyword evidence="3 5" id="KW-0238">DNA-binding</keyword>
<feature type="domain" description="HTH tetR-type" evidence="6">
    <location>
        <begin position="13"/>
        <end position="73"/>
    </location>
</feature>
<dbReference type="InterPro" id="IPR001647">
    <property type="entry name" value="HTH_TetR"/>
</dbReference>
<evidence type="ECO:0000256" key="5">
    <source>
        <dbReference type="PROSITE-ProRule" id="PRU00335"/>
    </source>
</evidence>
<keyword evidence="1" id="KW-0678">Repressor</keyword>
<dbReference type="InterPro" id="IPR036271">
    <property type="entry name" value="Tet_transcr_reg_TetR-rel_C_sf"/>
</dbReference>
<feature type="DNA-binding region" description="H-T-H motif" evidence="5">
    <location>
        <begin position="36"/>
        <end position="55"/>
    </location>
</feature>
<protein>
    <submittedName>
        <fullName evidence="7">TetR family transcriptional regulator C-terminal domain-containing protein</fullName>
    </submittedName>
</protein>
<organism evidence="7 8">
    <name type="scientific">Bisbaumannia pacifica</name>
    <dbReference type="NCBI Taxonomy" id="77098"/>
    <lineage>
        <taxon>Bacteria</taxon>
        <taxon>Pseudomonadati</taxon>
        <taxon>Pseudomonadota</taxon>
        <taxon>Gammaproteobacteria</taxon>
        <taxon>Oceanospirillales</taxon>
        <taxon>Halomonadaceae</taxon>
        <taxon>Bisbaumannia</taxon>
    </lineage>
</organism>
<dbReference type="SUPFAM" id="SSF48498">
    <property type="entry name" value="Tetracyclin repressor-like, C-terminal domain"/>
    <property type="match status" value="1"/>
</dbReference>
<dbReference type="Pfam" id="PF00440">
    <property type="entry name" value="TetR_N"/>
    <property type="match status" value="1"/>
</dbReference>
<comment type="caution">
    <text evidence="7">The sequence shown here is derived from an EMBL/GenBank/DDBJ whole genome shotgun (WGS) entry which is preliminary data.</text>
</comment>
<gene>
    <name evidence="7" type="ORF">I7V36_10570</name>
</gene>
<evidence type="ECO:0000313" key="7">
    <source>
        <dbReference type="EMBL" id="MBH8580535.1"/>
    </source>
</evidence>
<evidence type="ECO:0000256" key="4">
    <source>
        <dbReference type="ARBA" id="ARBA00023163"/>
    </source>
</evidence>
<sequence length="215" mass="23486">MAQSARFSRLEPDTRKAHLVAATLRCLKVHGFQGASIRKICAEAGVSVGLINHHYGGKSELVAEAYVSVTQRVMGLMREAMEAAEPEARAQLSAFFRASFSSELLDPELLEAWLAFWGAVKTSDAIHRAHDKSYGEYRSLLAQSLAQLAEEQGWRDFDAELAAIGLSALLDGLWLESGLDATTFTPEQGVQICEAWVDGLQLGGYRRFVEAAPVS</sequence>
<evidence type="ECO:0000256" key="1">
    <source>
        <dbReference type="ARBA" id="ARBA00022491"/>
    </source>
</evidence>
<name>A0ABD4L4K7_9GAMM</name>
<evidence type="ECO:0000313" key="8">
    <source>
        <dbReference type="Proteomes" id="UP000651738"/>
    </source>
</evidence>
<accession>A0ABD4L4K7</accession>
<dbReference type="SUPFAM" id="SSF46689">
    <property type="entry name" value="Homeodomain-like"/>
    <property type="match status" value="1"/>
</dbReference>
<dbReference type="EMBL" id="JAEDAF010000009">
    <property type="protein sequence ID" value="MBH8580535.1"/>
    <property type="molecule type" value="Genomic_DNA"/>
</dbReference>
<evidence type="ECO:0000256" key="3">
    <source>
        <dbReference type="ARBA" id="ARBA00023125"/>
    </source>
</evidence>
<dbReference type="PANTHER" id="PTHR30055:SF228">
    <property type="entry name" value="TRANSCRIPTIONAL REGULATOR-RELATED"/>
    <property type="match status" value="1"/>
</dbReference>
<dbReference type="Pfam" id="PF13977">
    <property type="entry name" value="TetR_C_6"/>
    <property type="match status" value="1"/>
</dbReference>
<keyword evidence="2" id="KW-0805">Transcription regulation</keyword>
<dbReference type="PROSITE" id="PS50977">
    <property type="entry name" value="HTH_TETR_2"/>
    <property type="match status" value="1"/>
</dbReference>
<dbReference type="InterPro" id="IPR039538">
    <property type="entry name" value="BetI_C"/>
</dbReference>
<dbReference type="InterPro" id="IPR050109">
    <property type="entry name" value="HTH-type_TetR-like_transc_reg"/>
</dbReference>
<dbReference type="Gene3D" id="1.10.357.10">
    <property type="entry name" value="Tetracycline Repressor, domain 2"/>
    <property type="match status" value="1"/>
</dbReference>
<keyword evidence="4" id="KW-0804">Transcription</keyword>
<dbReference type="InterPro" id="IPR009057">
    <property type="entry name" value="Homeodomain-like_sf"/>
</dbReference>
<dbReference type="AlphaFoldDB" id="A0ABD4L4K7"/>
<reference evidence="7 8" key="1">
    <citation type="submission" date="2020-12" db="EMBL/GenBank/DDBJ databases">
        <title>Draft genome sequence of Halomonas pacifica strain CARE-V15.</title>
        <authorList>
            <person name="Vignesh N."/>
            <person name="Thabitha A."/>
            <person name="Saravanan R."/>
            <person name="Manigandan V."/>
        </authorList>
    </citation>
    <scope>NUCLEOTIDE SEQUENCE [LARGE SCALE GENOMIC DNA]</scope>
    <source>
        <strain evidence="7 8">CARE-V15</strain>
    </source>
</reference>
<dbReference type="RefSeq" id="WP_198057789.1">
    <property type="nucleotide sequence ID" value="NZ_JAEDAF010000009.1"/>
</dbReference>